<dbReference type="SUPFAM" id="SSF57783">
    <property type="entry name" value="Zinc beta-ribbon"/>
    <property type="match status" value="1"/>
</dbReference>
<proteinExistence type="predicted"/>
<evidence type="ECO:0000313" key="3">
    <source>
        <dbReference type="EMBL" id="MBB5293315.1"/>
    </source>
</evidence>
<dbReference type="InterPro" id="IPR010095">
    <property type="entry name" value="Cas12f1-like_TNB"/>
</dbReference>
<sequence length="132" mass="14326">MARQRLDFHHKAARSLVNQHDLIAHEDLNVKGMGQGNLARSIHDVGWGQFLNLLSLKAADAGRRVIGVDPRFTSQRCSKCGHTEKANRRSQAVFVCVSCGHEANADHNAALNILGRAAPSGHNGRGQPYAVV</sequence>
<organism evidence="3 4">
    <name type="scientific">Deinococcus metallilatus</name>
    <dbReference type="NCBI Taxonomy" id="1211322"/>
    <lineage>
        <taxon>Bacteria</taxon>
        <taxon>Thermotogati</taxon>
        <taxon>Deinococcota</taxon>
        <taxon>Deinococci</taxon>
        <taxon>Deinococcales</taxon>
        <taxon>Deinococcaceae</taxon>
        <taxon>Deinococcus</taxon>
    </lineage>
</organism>
<evidence type="ECO:0000313" key="4">
    <source>
        <dbReference type="Proteomes" id="UP000536909"/>
    </source>
</evidence>
<dbReference type="InterPro" id="IPR051399">
    <property type="entry name" value="RNA-guided_DNA_endo/Transpos"/>
</dbReference>
<name>A0ABR6MMZ5_9DEIO</name>
<gene>
    <name evidence="3" type="ORF">HNQ10_000128</name>
</gene>
<dbReference type="NCBIfam" id="NF040570">
    <property type="entry name" value="guided_TnpB"/>
    <property type="match status" value="1"/>
</dbReference>
<evidence type="ECO:0000256" key="1">
    <source>
        <dbReference type="ARBA" id="ARBA00023125"/>
    </source>
</evidence>
<dbReference type="NCBIfam" id="TIGR01766">
    <property type="entry name" value="IS200/IS605 family accessory protein TnpB-like domain"/>
    <property type="match status" value="1"/>
</dbReference>
<evidence type="ECO:0000259" key="2">
    <source>
        <dbReference type="Pfam" id="PF07282"/>
    </source>
</evidence>
<dbReference type="EMBL" id="JACHFV010000001">
    <property type="protein sequence ID" value="MBB5293315.1"/>
    <property type="molecule type" value="Genomic_DNA"/>
</dbReference>
<keyword evidence="4" id="KW-1185">Reference proteome</keyword>
<reference evidence="3 4" key="1">
    <citation type="submission" date="2020-08" db="EMBL/GenBank/DDBJ databases">
        <title>Genomic Encyclopedia of Type Strains, Phase IV (KMG-IV): sequencing the most valuable type-strain genomes for metagenomic binning, comparative biology and taxonomic classification.</title>
        <authorList>
            <person name="Goeker M."/>
        </authorList>
    </citation>
    <scope>NUCLEOTIDE SEQUENCE [LARGE SCALE GENOMIC DNA]</scope>
    <source>
        <strain evidence="3 4">DSM 105434</strain>
    </source>
</reference>
<accession>A0ABR6MMZ5</accession>
<dbReference type="PANTHER" id="PTHR30405">
    <property type="entry name" value="TRANSPOSASE"/>
    <property type="match status" value="1"/>
</dbReference>
<dbReference type="PANTHER" id="PTHR30405:SF25">
    <property type="entry name" value="RNA-GUIDED DNA ENDONUCLEASE INSQ-RELATED"/>
    <property type="match status" value="1"/>
</dbReference>
<comment type="caution">
    <text evidence="3">The sequence shown here is derived from an EMBL/GenBank/DDBJ whole genome shotgun (WGS) entry which is preliminary data.</text>
</comment>
<dbReference type="Proteomes" id="UP000536909">
    <property type="component" value="Unassembled WGS sequence"/>
</dbReference>
<dbReference type="Pfam" id="PF07282">
    <property type="entry name" value="Cas12f1-like_TNB"/>
    <property type="match status" value="1"/>
</dbReference>
<keyword evidence="1" id="KW-0238">DNA-binding</keyword>
<feature type="domain" description="Cas12f1-like TNB" evidence="2">
    <location>
        <begin position="47"/>
        <end position="113"/>
    </location>
</feature>
<protein>
    <submittedName>
        <fullName evidence="3">IS605 OrfB family transposase</fullName>
    </submittedName>
</protein>